<dbReference type="PANTHER" id="PTHR39569:SF1">
    <property type="entry name" value="INORGANIC TRIPHOSPHATASE"/>
    <property type="match status" value="1"/>
</dbReference>
<dbReference type="Pfam" id="PF01928">
    <property type="entry name" value="CYTH"/>
    <property type="match status" value="1"/>
</dbReference>
<dbReference type="SUPFAM" id="SSF55154">
    <property type="entry name" value="CYTH-like phosphatases"/>
    <property type="match status" value="1"/>
</dbReference>
<dbReference type="CDD" id="cd07756">
    <property type="entry name" value="CYTH-like_Pase_CHAD"/>
    <property type="match status" value="1"/>
</dbReference>
<dbReference type="InterPro" id="IPR039013">
    <property type="entry name" value="YgiF"/>
</dbReference>
<reference evidence="2" key="1">
    <citation type="submission" date="2022-06" db="EMBL/GenBank/DDBJ databases">
        <title>A novel DMS-producing enzyme.</title>
        <authorList>
            <person name="Zhang Y."/>
        </authorList>
    </citation>
    <scope>NUCLEOTIDE SEQUENCE</scope>
    <source>
        <strain evidence="2">RT37</strain>
    </source>
</reference>
<dbReference type="GO" id="GO:0046872">
    <property type="term" value="F:metal ion binding"/>
    <property type="evidence" value="ECO:0007669"/>
    <property type="project" value="TreeGrafter"/>
</dbReference>
<accession>A0AAU7KG28</accession>
<dbReference type="Gene3D" id="2.40.320.10">
    <property type="entry name" value="Hypothetical Protein Pfu-838710-001"/>
    <property type="match status" value="1"/>
</dbReference>
<dbReference type="GO" id="GO:0050355">
    <property type="term" value="F:inorganic triphosphate phosphatase activity"/>
    <property type="evidence" value="ECO:0007669"/>
    <property type="project" value="InterPro"/>
</dbReference>
<dbReference type="SMART" id="SM01118">
    <property type="entry name" value="CYTH"/>
    <property type="match status" value="1"/>
</dbReference>
<dbReference type="PROSITE" id="PS51707">
    <property type="entry name" value="CYTH"/>
    <property type="match status" value="1"/>
</dbReference>
<protein>
    <submittedName>
        <fullName evidence="2">CYTH domain-containing protein</fullName>
    </submittedName>
</protein>
<dbReference type="InterPro" id="IPR033469">
    <property type="entry name" value="CYTH-like_dom_sf"/>
</dbReference>
<dbReference type="RefSeq" id="WP_348827050.1">
    <property type="nucleotide sequence ID" value="NZ_CP098827.1"/>
</dbReference>
<evidence type="ECO:0000259" key="1">
    <source>
        <dbReference type="PROSITE" id="PS51707"/>
    </source>
</evidence>
<organism evidence="2">
    <name type="scientific">Halomonas sp. RT37</name>
    <dbReference type="NCBI Taxonomy" id="2950872"/>
    <lineage>
        <taxon>Bacteria</taxon>
        <taxon>Pseudomonadati</taxon>
        <taxon>Pseudomonadota</taxon>
        <taxon>Gammaproteobacteria</taxon>
        <taxon>Oceanospirillales</taxon>
        <taxon>Halomonadaceae</taxon>
        <taxon>Halomonas</taxon>
    </lineage>
</organism>
<gene>
    <name evidence="2" type="ORF">NFG58_17265</name>
</gene>
<evidence type="ECO:0000313" key="2">
    <source>
        <dbReference type="EMBL" id="XBO70345.1"/>
    </source>
</evidence>
<dbReference type="InterPro" id="IPR023577">
    <property type="entry name" value="CYTH_domain"/>
</dbReference>
<sequence length="293" mass="32249">MSHEVELKLALGPDGPDALRRHPRLAGEASRRQTLVNTYYDTPEGDLKEARVALRLRRIGDEWRQTLKTSGQGGGGLSTRGEWEWKVAGDTLDLEGLKGLEPIQALDETLLTRLAPCFTTDFQREVWLLQSDGGEVEIALDEGEIRVGELSVTIREVELELKRGDARQLLELADGFAESVPLRPSDTSKAARGTALAEGWRLPSGDSPSTLLHRLVVALDAYADTQDSGWMVTARETLERLAQCSSAPGVGEEVKHLQDSLEDAEHRPDWLSAEVGAGLLRLGRRLPDNVEME</sequence>
<dbReference type="AlphaFoldDB" id="A0AAU7KG28"/>
<proteinExistence type="predicted"/>
<feature type="domain" description="CYTH" evidence="1">
    <location>
        <begin position="2"/>
        <end position="200"/>
    </location>
</feature>
<dbReference type="PANTHER" id="PTHR39569">
    <property type="entry name" value="INORGANIC TRIPHOSPHATASE"/>
    <property type="match status" value="1"/>
</dbReference>
<name>A0AAU7KG28_9GAMM</name>
<dbReference type="EMBL" id="CP098827">
    <property type="protein sequence ID" value="XBO70345.1"/>
    <property type="molecule type" value="Genomic_DNA"/>
</dbReference>